<protein>
    <recommendedName>
        <fullName evidence="4">Lipoprotein</fullName>
    </recommendedName>
</protein>
<dbReference type="PROSITE" id="PS51257">
    <property type="entry name" value="PROKAR_LIPOPROTEIN"/>
    <property type="match status" value="1"/>
</dbReference>
<dbReference type="RefSeq" id="WP_186504574.1">
    <property type="nucleotide sequence ID" value="NZ_JACOGK010000067.1"/>
</dbReference>
<organism evidence="2 3">
    <name type="scientific">Megasphaera hominis</name>
    <dbReference type="NCBI Taxonomy" id="159836"/>
    <lineage>
        <taxon>Bacteria</taxon>
        <taxon>Bacillati</taxon>
        <taxon>Bacillota</taxon>
        <taxon>Negativicutes</taxon>
        <taxon>Veillonellales</taxon>
        <taxon>Veillonellaceae</taxon>
        <taxon>Megasphaera</taxon>
    </lineage>
</organism>
<sequence>MLKKLGSALMLFVFCSCTLVSAMFFDDNPRYIQVGHDALTESYIDMTSISPIRYDPPYYVIRATVLTFDFSTNTATGYEDNFFYDFNSQVVKTQTLSTTTYDDKGTPRAQVVNPDPEVVSSERYSVNGNAADKAFFNCYNMTFYHSFNKDNANKNK</sequence>
<feature type="chain" id="PRO_5045242610" description="Lipoprotein" evidence="1">
    <location>
        <begin position="23"/>
        <end position="156"/>
    </location>
</feature>
<reference evidence="2 3" key="1">
    <citation type="submission" date="2020-08" db="EMBL/GenBank/DDBJ databases">
        <authorList>
            <person name="Liu C."/>
            <person name="Sun Q."/>
        </authorList>
    </citation>
    <scope>NUCLEOTIDE SEQUENCE [LARGE SCALE GENOMIC DNA]</scope>
    <source>
        <strain evidence="2 3">NSJ-59</strain>
    </source>
</reference>
<name>A0ABR6VN67_9FIRM</name>
<feature type="signal peptide" evidence="1">
    <location>
        <begin position="1"/>
        <end position="22"/>
    </location>
</feature>
<evidence type="ECO:0000313" key="2">
    <source>
        <dbReference type="EMBL" id="MBC3538011.1"/>
    </source>
</evidence>
<evidence type="ECO:0000313" key="3">
    <source>
        <dbReference type="Proteomes" id="UP000606870"/>
    </source>
</evidence>
<dbReference type="EMBL" id="JACOGK010000067">
    <property type="protein sequence ID" value="MBC3538011.1"/>
    <property type="molecule type" value="Genomic_DNA"/>
</dbReference>
<keyword evidence="1" id="KW-0732">Signal</keyword>
<gene>
    <name evidence="2" type="ORF">H8J70_12260</name>
</gene>
<evidence type="ECO:0000256" key="1">
    <source>
        <dbReference type="SAM" id="SignalP"/>
    </source>
</evidence>
<accession>A0ABR6VN67</accession>
<proteinExistence type="predicted"/>
<comment type="caution">
    <text evidence="2">The sequence shown here is derived from an EMBL/GenBank/DDBJ whole genome shotgun (WGS) entry which is preliminary data.</text>
</comment>
<keyword evidence="3" id="KW-1185">Reference proteome</keyword>
<evidence type="ECO:0008006" key="4">
    <source>
        <dbReference type="Google" id="ProtNLM"/>
    </source>
</evidence>
<dbReference type="Proteomes" id="UP000606870">
    <property type="component" value="Unassembled WGS sequence"/>
</dbReference>